<reference evidence="2 3" key="1">
    <citation type="journal article" date="2015" name="Sci. Rep.">
        <title>The power of single molecule real-time sequencing technology in the de novo assembly of a eukaryotic genome.</title>
        <authorList>
            <person name="Sakai H."/>
            <person name="Naito K."/>
            <person name="Ogiso-Tanaka E."/>
            <person name="Takahashi Y."/>
            <person name="Iseki K."/>
            <person name="Muto C."/>
            <person name="Satou K."/>
            <person name="Teruya K."/>
            <person name="Shiroma A."/>
            <person name="Shimoji M."/>
            <person name="Hirano T."/>
            <person name="Itoh T."/>
            <person name="Kaga A."/>
            <person name="Tomooka N."/>
        </authorList>
    </citation>
    <scope>NUCLEOTIDE SEQUENCE [LARGE SCALE GENOMIC DNA]</scope>
    <source>
        <strain evidence="3">cv. Shumari</strain>
    </source>
</reference>
<keyword evidence="1" id="KW-0472">Membrane</keyword>
<organism evidence="2 3">
    <name type="scientific">Vigna angularis var. angularis</name>
    <dbReference type="NCBI Taxonomy" id="157739"/>
    <lineage>
        <taxon>Eukaryota</taxon>
        <taxon>Viridiplantae</taxon>
        <taxon>Streptophyta</taxon>
        <taxon>Embryophyta</taxon>
        <taxon>Tracheophyta</taxon>
        <taxon>Spermatophyta</taxon>
        <taxon>Magnoliopsida</taxon>
        <taxon>eudicotyledons</taxon>
        <taxon>Gunneridae</taxon>
        <taxon>Pentapetalae</taxon>
        <taxon>rosids</taxon>
        <taxon>fabids</taxon>
        <taxon>Fabales</taxon>
        <taxon>Fabaceae</taxon>
        <taxon>Papilionoideae</taxon>
        <taxon>50 kb inversion clade</taxon>
        <taxon>NPAAA clade</taxon>
        <taxon>indigoferoid/millettioid clade</taxon>
        <taxon>Phaseoleae</taxon>
        <taxon>Vigna</taxon>
    </lineage>
</organism>
<keyword evidence="1" id="KW-0812">Transmembrane</keyword>
<gene>
    <name evidence="2" type="primary">Vigan.04G161000</name>
    <name evidence="2" type="ORF">VIGAN_04161000</name>
</gene>
<evidence type="ECO:0000313" key="3">
    <source>
        <dbReference type="Proteomes" id="UP000291084"/>
    </source>
</evidence>
<sequence>MLVLLLKALTFVVVTLWSLLTCIIFNAIACTFALLLQCLKGCSEATLGIFQVFSEGIKTCFEFILQLVFKLLSSLVSKVFDIVIQRATKSLTTSVTTSSELVEKLKTALEEPVNEVLPKLYEELFNVTVEIVKESWKNYNGAKMLWDLLMKKFSKFVLMLFLLIFFAILMV</sequence>
<evidence type="ECO:0000256" key="1">
    <source>
        <dbReference type="SAM" id="Phobius"/>
    </source>
</evidence>
<feature type="transmembrane region" description="Helical" evidence="1">
    <location>
        <begin position="12"/>
        <end position="36"/>
    </location>
</feature>
<feature type="transmembrane region" description="Helical" evidence="1">
    <location>
        <begin position="153"/>
        <end position="170"/>
    </location>
</feature>
<name>A0A0S3RUN7_PHAAN</name>
<keyword evidence="1" id="KW-1133">Transmembrane helix</keyword>
<dbReference type="EMBL" id="AP015037">
    <property type="protein sequence ID" value="BAT84286.1"/>
    <property type="molecule type" value="Genomic_DNA"/>
</dbReference>
<accession>A0A0S3RUN7</accession>
<dbReference type="AlphaFoldDB" id="A0A0S3RUN7"/>
<dbReference type="OrthoDB" id="904575at2759"/>
<protein>
    <submittedName>
        <fullName evidence="2">Uncharacterized protein</fullName>
    </submittedName>
</protein>
<keyword evidence="3" id="KW-1185">Reference proteome</keyword>
<dbReference type="Proteomes" id="UP000291084">
    <property type="component" value="Chromosome 4"/>
</dbReference>
<evidence type="ECO:0000313" key="2">
    <source>
        <dbReference type="EMBL" id="BAT84286.1"/>
    </source>
</evidence>
<proteinExistence type="predicted"/>